<dbReference type="Pfam" id="PF00531">
    <property type="entry name" value="Death"/>
    <property type="match status" value="1"/>
</dbReference>
<dbReference type="SMART" id="SM00218">
    <property type="entry name" value="ZU5"/>
    <property type="match status" value="1"/>
</dbReference>
<evidence type="ECO:0000256" key="1">
    <source>
        <dbReference type="ARBA" id="ARBA00004245"/>
    </source>
</evidence>
<feature type="repeat" description="ANK" evidence="9">
    <location>
        <begin position="506"/>
        <end position="538"/>
    </location>
</feature>
<dbReference type="InterPro" id="IPR040745">
    <property type="entry name" value="Ankyrin_UPA"/>
</dbReference>
<feature type="repeat" description="ANK" evidence="9">
    <location>
        <begin position="105"/>
        <end position="137"/>
    </location>
</feature>
<keyword evidence="4" id="KW-0597">Phosphoprotein</keyword>
<keyword evidence="6 9" id="KW-0040">ANK repeat</keyword>
<evidence type="ECO:0000256" key="10">
    <source>
        <dbReference type="SAM" id="MobiDB-lite"/>
    </source>
</evidence>
<dbReference type="FunFam" id="1.25.40.20:FF:000003">
    <property type="entry name" value="Ankyrin, isoform B"/>
    <property type="match status" value="1"/>
</dbReference>
<evidence type="ECO:0000313" key="14">
    <source>
        <dbReference type="Proteomes" id="UP000001038"/>
    </source>
</evidence>
<dbReference type="FunFam" id="1.25.40.20:FF:000001">
    <property type="entry name" value="Ankyrin-2 isoform 2"/>
    <property type="match status" value="1"/>
</dbReference>
<feature type="repeat" description="ANK" evidence="9">
    <location>
        <begin position="572"/>
        <end position="604"/>
    </location>
</feature>
<reference evidence="13 14" key="1">
    <citation type="journal article" date="2007" name="Nature">
        <title>The medaka draft genome and insights into vertebrate genome evolution.</title>
        <authorList>
            <person name="Kasahara M."/>
            <person name="Naruse K."/>
            <person name="Sasaki S."/>
            <person name="Nakatani Y."/>
            <person name="Qu W."/>
            <person name="Ahsan B."/>
            <person name="Yamada T."/>
            <person name="Nagayasu Y."/>
            <person name="Doi K."/>
            <person name="Kasai Y."/>
            <person name="Jindo T."/>
            <person name="Kobayashi D."/>
            <person name="Shimada A."/>
            <person name="Toyoda A."/>
            <person name="Kuroki Y."/>
            <person name="Fujiyama A."/>
            <person name="Sasaki T."/>
            <person name="Shimizu A."/>
            <person name="Asakawa S."/>
            <person name="Shimizu N."/>
            <person name="Hashimoto S."/>
            <person name="Yang J."/>
            <person name="Lee Y."/>
            <person name="Matsushima K."/>
            <person name="Sugano S."/>
            <person name="Sakaizumi M."/>
            <person name="Narita T."/>
            <person name="Ohishi K."/>
            <person name="Haga S."/>
            <person name="Ohta F."/>
            <person name="Nomoto H."/>
            <person name="Nogata K."/>
            <person name="Morishita T."/>
            <person name="Endo T."/>
            <person name="Shin-I T."/>
            <person name="Takeda H."/>
            <person name="Morishita S."/>
            <person name="Kohara Y."/>
        </authorList>
    </citation>
    <scope>NUCLEOTIDE SEQUENCE [LARGE SCALE GENOMIC DNA]</scope>
    <source>
        <strain evidence="13 14">Hd-rR</strain>
    </source>
</reference>
<dbReference type="PROSITE" id="PS51145">
    <property type="entry name" value="ZU5"/>
    <property type="match status" value="2"/>
</dbReference>
<dbReference type="Gene3D" id="1.25.40.20">
    <property type="entry name" value="Ankyrin repeat-containing domain"/>
    <property type="match status" value="3"/>
</dbReference>
<dbReference type="Pfam" id="PF00791">
    <property type="entry name" value="ZU5"/>
    <property type="match status" value="1"/>
</dbReference>
<feature type="compositionally biased region" description="Basic and acidic residues" evidence="10">
    <location>
        <begin position="1402"/>
        <end position="1417"/>
    </location>
</feature>
<gene>
    <name evidence="13" type="primary">ANK1</name>
    <name evidence="13" type="synonym">ank1a</name>
</gene>
<feature type="domain" description="ZU5" evidence="12">
    <location>
        <begin position="819"/>
        <end position="974"/>
    </location>
</feature>
<keyword evidence="7" id="KW-0472">Membrane</keyword>
<evidence type="ECO:0000256" key="3">
    <source>
        <dbReference type="ARBA" id="ARBA00022490"/>
    </source>
</evidence>
<feature type="repeat" description="ANK" evidence="9">
    <location>
        <begin position="308"/>
        <end position="340"/>
    </location>
</feature>
<dbReference type="InterPro" id="IPR051165">
    <property type="entry name" value="Multifunctional_ANK_Repeat"/>
</dbReference>
<dbReference type="Pfam" id="PF12796">
    <property type="entry name" value="Ank_2"/>
    <property type="match status" value="6"/>
</dbReference>
<feature type="repeat" description="ANK" evidence="9">
    <location>
        <begin position="242"/>
        <end position="274"/>
    </location>
</feature>
<feature type="repeat" description="ANK" evidence="9">
    <location>
        <begin position="209"/>
        <end position="241"/>
    </location>
</feature>
<name>H2LQ07_ORYLA</name>
<feature type="repeat" description="ANK" evidence="9">
    <location>
        <begin position="341"/>
        <end position="373"/>
    </location>
</feature>
<dbReference type="InterPro" id="IPR036770">
    <property type="entry name" value="Ankyrin_rpt-contain_sf"/>
</dbReference>
<evidence type="ECO:0000256" key="8">
    <source>
        <dbReference type="ARBA" id="ARBA00023212"/>
    </source>
</evidence>
<sequence>IQYSADAGNSFLRAARSGNLDKALEHIKNGIDINTANQNGLNALHLASKEGHVKMVLELLHNGIVLETTTKKGNTALHIAALAGQEQVVTELVNYGTNVNAQSQKGFTPLYMAAQENHLEVVKFLLENGANQSIPTEDGFTPLAVALQQGHENVVALLISYGTKGKVRLPALTDFCFFLSVTGFTPLHIAAHYENLNVAQLLLNRGANDELTPLHCAARNGHFRIIEILLDNGAPIQAKTKNGLSPIHMAAQGDHMDCVKQLLQYNAEIDDITLDHLTPLHVAAHCGHHRMAKVLLDKGAKPNSRALNGFTPLHIACKKNHLRVMDLLLKHSASIEAVTESGLTPLHVASFMGHLNIVKILLQKGASPSASNVKVETPLHMASRSGHFEVAEFLLQNAAPVDAKAKDDQTPLHCAARMGHKELVKLLLEHKANPNSTTTAGHSPLHIAAREGHVQTVRLLLDMEAQQTKMTKKGFTPLHVASKYGKVDVAELLLERGANPNAAGKNGLTPLHVAVHHNNLDVVNLLVSKGGSPHSAARNGYTALHIAAKQNQVEVANSLLQHGASANAESLQGVTPLHLASQEGRPDIVSLLISKQANVNLGNKSGLTPLHLVAQEGHVGIADILVKQGASVYAATRMGYTPLHVACHYGNIKMVKFLLQQQANVNSKTRVEYIQCHYKDHYCEYKHTTPLHTHLWLGYISVIDVLKLVTEETVSMKHRMSFPETVDEILDVSEDEGTALRIFFSDVNKCIISEVLFLFFLNRNYSPAIPRIPRVSPETVILKEQEITQYDEDSLIPSSPATETSDNVSPVASPIHTGFLVSFMVDARGGSMRGSRHNGLRVIIPPRTCAAPTRITCRLVKPQKLTSPPPLVEGEGLASRIISLGPAGMQFLGPVIVEIPHFAALGRGDRELVVLRSENGSVWKEHRNRYGDEVLETILNGMDEELESQEELGKKRIRRIISTDFPLYFAVVSRVQQESDLIGPEGGSLTSKLVPMVQATFPETAVTKRVRLGLQAQPVPDELVAKLLGNQANFSPVVTVEPRRRKFHRPIGLRIPLPPSWRDSPRDSGEGDTTSLRLLCSVIGGTASAQWEDITGTTKLIYANDCASFTTNVSARFWLADCPRTAEAVSFANLLYRELSAVPYMAKFVVFAKMNELREGRLRCYCMTDDKMDKTLEQHENFAEVARSRDIEVMEGMPLHLECSGNLLPVRKATQQPRCFSFQAFRDNRLPVTVKVRDSSKEPTGFLSFLRKSTKYEDSQHVLCNLNITMPPCITMRGSEDRRRTLTPLALRERYNALNEPAMASMSAMERTELKMAVIAEQLGLSWAELARELQLSVDDINKIRVENPNSLLEQSSALLNLWATREGKRAKMESLYTALKSIDRMDIINMLEGPPAQPERQGSRDFSRRCHGREHLSPGMTNGYGLGQEELLSPASMQYSLPSPLEAEPYWQEVSSLDCAPIATTEEDTLMEMSDVQVWPSGNSPSLVPVEDSSLECSNADDSEGLLGLPRGSLGRPASQASAASGGGGILTGGGGGREGGAGSEEGLSLVAGQQRVYARLSESPGLSCVADRNGDSGTFLSYLQEQTGPGWIPATDPTQAWVGIQSKSRHVMDTMISSVHNSVDGDPSHVSQEALLQPVRDMGHSEILRGQFRGTQPFEKVLKMLYYLQGDEVEDLPGEQVSEEQFTDEHGNIVTKKIVRKVVRRGKGSGEEGVQELSMDGSLQDDLEADAEQYMSYAILGRGSGKVGF</sequence>
<dbReference type="Proteomes" id="UP000001038">
    <property type="component" value="Chromosome 9"/>
</dbReference>
<feature type="repeat" description="ANK" evidence="9">
    <location>
        <begin position="275"/>
        <end position="307"/>
    </location>
</feature>
<dbReference type="PROSITE" id="PS50088">
    <property type="entry name" value="ANK_REPEAT"/>
    <property type="match status" value="19"/>
</dbReference>
<feature type="repeat" description="ANK" evidence="9">
    <location>
        <begin position="539"/>
        <end position="571"/>
    </location>
</feature>
<dbReference type="SMART" id="SM00248">
    <property type="entry name" value="ANK"/>
    <property type="match status" value="19"/>
</dbReference>
<dbReference type="HOGENOM" id="CLU_000134_7_3_1"/>
<dbReference type="PROSITE" id="PS50297">
    <property type="entry name" value="ANK_REP_REGION"/>
    <property type="match status" value="19"/>
</dbReference>
<dbReference type="Ensembl" id="ENSORLT00000008144.2">
    <property type="protein sequence ID" value="ENSORLP00000008143.2"/>
    <property type="gene ID" value="ENSORLG00000006482.2"/>
</dbReference>
<feature type="region of interest" description="Disordered" evidence="10">
    <location>
        <begin position="1488"/>
        <end position="1546"/>
    </location>
</feature>
<feature type="compositionally biased region" description="Low complexity" evidence="10">
    <location>
        <begin position="1506"/>
        <end position="1525"/>
    </location>
</feature>
<dbReference type="Gene3D" id="2.60.40.2660">
    <property type="match status" value="1"/>
</dbReference>
<dbReference type="eggNOG" id="KOG4177">
    <property type="taxonomic scope" value="Eukaryota"/>
</dbReference>
<dbReference type="CDD" id="cd08805">
    <property type="entry name" value="Death_ank1"/>
    <property type="match status" value="1"/>
</dbReference>
<dbReference type="FunFam" id="2.60.40.2660:FF:000002">
    <property type="entry name" value="Ankyrin-1 isoform B"/>
    <property type="match status" value="1"/>
</dbReference>
<dbReference type="GeneTree" id="ENSGT00940000155760"/>
<dbReference type="PRINTS" id="PR01415">
    <property type="entry name" value="ANKYRIN"/>
</dbReference>
<evidence type="ECO:0000256" key="5">
    <source>
        <dbReference type="ARBA" id="ARBA00022737"/>
    </source>
</evidence>
<keyword evidence="3" id="KW-0963">Cytoplasm</keyword>
<evidence type="ECO:0000256" key="7">
    <source>
        <dbReference type="ARBA" id="ARBA00023136"/>
    </source>
</evidence>
<accession>H2LQ07</accession>
<evidence type="ECO:0000259" key="12">
    <source>
        <dbReference type="PROSITE" id="PS51145"/>
    </source>
</evidence>
<dbReference type="GO" id="GO:0005856">
    <property type="term" value="C:cytoskeleton"/>
    <property type="evidence" value="ECO:0007669"/>
    <property type="project" value="UniProtKB-SubCell"/>
</dbReference>
<evidence type="ECO:0000256" key="4">
    <source>
        <dbReference type="ARBA" id="ARBA00022553"/>
    </source>
</evidence>
<dbReference type="FunFam" id="1.10.533.10:FF:000010">
    <property type="entry name" value="Ankyrin 1"/>
    <property type="match status" value="1"/>
</dbReference>
<reference evidence="13" key="2">
    <citation type="submission" date="2025-08" db="UniProtKB">
        <authorList>
            <consortium name="Ensembl"/>
        </authorList>
    </citation>
    <scope>IDENTIFICATION</scope>
    <source>
        <strain evidence="13">Hd-rR</strain>
    </source>
</reference>
<organism evidence="13 14">
    <name type="scientific">Oryzias latipes</name>
    <name type="common">Japanese rice fish</name>
    <name type="synonym">Japanese killifish</name>
    <dbReference type="NCBI Taxonomy" id="8090"/>
    <lineage>
        <taxon>Eukaryota</taxon>
        <taxon>Metazoa</taxon>
        <taxon>Chordata</taxon>
        <taxon>Craniata</taxon>
        <taxon>Vertebrata</taxon>
        <taxon>Euteleostomi</taxon>
        <taxon>Actinopterygii</taxon>
        <taxon>Neopterygii</taxon>
        <taxon>Teleostei</taxon>
        <taxon>Neoteleostei</taxon>
        <taxon>Acanthomorphata</taxon>
        <taxon>Ovalentaria</taxon>
        <taxon>Atherinomorphae</taxon>
        <taxon>Beloniformes</taxon>
        <taxon>Adrianichthyidae</taxon>
        <taxon>Oryziinae</taxon>
        <taxon>Oryzias</taxon>
    </lineage>
</organism>
<feature type="repeat" description="ANK" evidence="9">
    <location>
        <begin position="72"/>
        <end position="104"/>
    </location>
</feature>
<dbReference type="SUPFAM" id="SSF47986">
    <property type="entry name" value="DEATH domain"/>
    <property type="match status" value="1"/>
</dbReference>
<keyword evidence="5" id="KW-0677">Repeat</keyword>
<feature type="domain" description="Death" evidence="11">
    <location>
        <begin position="1312"/>
        <end position="1396"/>
    </location>
</feature>
<feature type="repeat" description="ANK" evidence="9">
    <location>
        <begin position="407"/>
        <end position="439"/>
    </location>
</feature>
<feature type="repeat" description="ANK" evidence="9">
    <location>
        <begin position="605"/>
        <end position="637"/>
    </location>
</feature>
<dbReference type="Pfam" id="PF13637">
    <property type="entry name" value="Ank_4"/>
    <property type="match status" value="3"/>
</dbReference>
<dbReference type="FunFam" id="2.60.220.30:FF:000001">
    <property type="entry name" value="Ankyrin-3 isoform 2"/>
    <property type="match status" value="1"/>
</dbReference>
<feature type="compositionally biased region" description="Gly residues" evidence="10">
    <location>
        <begin position="1526"/>
        <end position="1545"/>
    </location>
</feature>
<dbReference type="InParanoid" id="H2LQ07"/>
<dbReference type="Bgee" id="ENSORLG00000006482">
    <property type="expression patterns" value="Expressed in muscle tissue and 14 other cell types or tissues"/>
</dbReference>
<reference evidence="13" key="3">
    <citation type="submission" date="2025-09" db="UniProtKB">
        <authorList>
            <consortium name="Ensembl"/>
        </authorList>
    </citation>
    <scope>IDENTIFICATION</scope>
    <source>
        <strain evidence="13">Hd-rR</strain>
    </source>
</reference>
<dbReference type="PANTHER" id="PTHR24123">
    <property type="entry name" value="ANKYRIN REPEAT-CONTAINING"/>
    <property type="match status" value="1"/>
</dbReference>
<dbReference type="GO" id="GO:0007165">
    <property type="term" value="P:signal transduction"/>
    <property type="evidence" value="ECO:0007669"/>
    <property type="project" value="InterPro"/>
</dbReference>
<protein>
    <submittedName>
        <fullName evidence="13">Ankyrin 1</fullName>
    </submittedName>
</protein>
<feature type="repeat" description="ANK" evidence="9">
    <location>
        <begin position="39"/>
        <end position="71"/>
    </location>
</feature>
<dbReference type="FunFam" id="2.60.220.30:FF:000002">
    <property type="entry name" value="Ankyrin-3 isoform 2"/>
    <property type="match status" value="1"/>
</dbReference>
<evidence type="ECO:0000313" key="13">
    <source>
        <dbReference type="Ensembl" id="ENSORLP00000008143.2"/>
    </source>
</evidence>
<comment type="subcellular location">
    <subcellularLocation>
        <location evidence="1">Cytoplasm</location>
        <location evidence="1">Cytoskeleton</location>
    </subcellularLocation>
    <subcellularLocation>
        <location evidence="2">Membrane</location>
    </subcellularLocation>
</comment>
<dbReference type="Gene3D" id="2.60.220.30">
    <property type="match status" value="2"/>
</dbReference>
<dbReference type="GO" id="GO:0016020">
    <property type="term" value="C:membrane"/>
    <property type="evidence" value="ECO:0007669"/>
    <property type="project" value="UniProtKB-SubCell"/>
</dbReference>
<dbReference type="Gene3D" id="1.10.533.10">
    <property type="entry name" value="Death Domain, Fas"/>
    <property type="match status" value="1"/>
</dbReference>
<feature type="repeat" description="ANK" evidence="9">
    <location>
        <begin position="638"/>
        <end position="670"/>
    </location>
</feature>
<dbReference type="PROSITE" id="PS50017">
    <property type="entry name" value="DEATH_DOMAIN"/>
    <property type="match status" value="1"/>
</dbReference>
<dbReference type="SUPFAM" id="SSF48403">
    <property type="entry name" value="Ankyrin repeat"/>
    <property type="match status" value="2"/>
</dbReference>
<evidence type="ECO:0000256" key="6">
    <source>
        <dbReference type="ARBA" id="ARBA00023043"/>
    </source>
</evidence>
<dbReference type="InterPro" id="IPR002110">
    <property type="entry name" value="Ankyrin_rpt"/>
</dbReference>
<feature type="region of interest" description="Disordered" evidence="10">
    <location>
        <begin position="1394"/>
        <end position="1428"/>
    </location>
</feature>
<dbReference type="InterPro" id="IPR011029">
    <property type="entry name" value="DEATH-like_dom_sf"/>
</dbReference>
<evidence type="ECO:0000259" key="11">
    <source>
        <dbReference type="PROSITE" id="PS50017"/>
    </source>
</evidence>
<keyword evidence="14" id="KW-1185">Reference proteome</keyword>
<feature type="repeat" description="ANK" evidence="9">
    <location>
        <begin position="440"/>
        <end position="472"/>
    </location>
</feature>
<dbReference type="SMART" id="SM00005">
    <property type="entry name" value="DEATH"/>
    <property type="match status" value="1"/>
</dbReference>
<dbReference type="InterPro" id="IPR000488">
    <property type="entry name" value="Death_dom"/>
</dbReference>
<dbReference type="STRING" id="8090.ENSORLP00000008143"/>
<evidence type="ECO:0000256" key="9">
    <source>
        <dbReference type="PROSITE-ProRule" id="PRU00023"/>
    </source>
</evidence>
<evidence type="ECO:0000256" key="2">
    <source>
        <dbReference type="ARBA" id="ARBA00004370"/>
    </source>
</evidence>
<feature type="repeat" description="ANK" evidence="9">
    <location>
        <begin position="374"/>
        <end position="406"/>
    </location>
</feature>
<feature type="repeat" description="ANK" evidence="9">
    <location>
        <begin position="473"/>
        <end position="505"/>
    </location>
</feature>
<feature type="repeat" description="ANK" evidence="9">
    <location>
        <begin position="182"/>
        <end position="208"/>
    </location>
</feature>
<dbReference type="InterPro" id="IPR000906">
    <property type="entry name" value="ZU5_dom"/>
</dbReference>
<feature type="domain" description="ZU5" evidence="12">
    <location>
        <begin position="976"/>
        <end position="1122"/>
    </location>
</feature>
<dbReference type="Pfam" id="PF17809">
    <property type="entry name" value="UPA_2"/>
    <property type="match status" value="1"/>
</dbReference>
<keyword evidence="8" id="KW-0206">Cytoskeleton</keyword>
<feature type="repeat" description="ANK" evidence="9">
    <location>
        <begin position="138"/>
        <end position="162"/>
    </location>
</feature>
<proteinExistence type="predicted"/>
<dbReference type="PANTHER" id="PTHR24123:SF71">
    <property type="entry name" value="ANKYRIN 1, ERYTHROCYTIC A ISOFORM X1"/>
    <property type="match status" value="1"/>
</dbReference>